<evidence type="ECO:0000313" key="2">
    <source>
        <dbReference type="Proteomes" id="UP000826195"/>
    </source>
</evidence>
<protein>
    <submittedName>
        <fullName evidence="1">Uncharacterized protein</fullName>
    </submittedName>
</protein>
<dbReference type="EMBL" id="JAHXZJ010001864">
    <property type="protein sequence ID" value="KAH0548972.1"/>
    <property type="molecule type" value="Genomic_DNA"/>
</dbReference>
<sequence>MTLRKSTDDSLPSLNFWRQLKSDADRGKSLLCETGTSTKLSFSAQLYIDRAQTLMTIVGRGSANTSNQQMREKKQRVDLLFARLAVLNYRPTRDTRQPFCF</sequence>
<dbReference type="Proteomes" id="UP000826195">
    <property type="component" value="Unassembled WGS sequence"/>
</dbReference>
<proteinExistence type="predicted"/>
<gene>
    <name evidence="1" type="ORF">KQX54_004805</name>
</gene>
<accession>A0AAV7ICH1</accession>
<evidence type="ECO:0000313" key="1">
    <source>
        <dbReference type="EMBL" id="KAH0548972.1"/>
    </source>
</evidence>
<name>A0AAV7ICH1_COTGL</name>
<dbReference type="AlphaFoldDB" id="A0AAV7ICH1"/>
<reference evidence="1 2" key="1">
    <citation type="journal article" date="2021" name="J. Hered.">
        <title>A chromosome-level genome assembly of the parasitoid wasp, Cotesia glomerata (Hymenoptera: Braconidae).</title>
        <authorList>
            <person name="Pinto B.J."/>
            <person name="Weis J.J."/>
            <person name="Gamble T."/>
            <person name="Ode P.J."/>
            <person name="Paul R."/>
            <person name="Zaspel J.M."/>
        </authorList>
    </citation>
    <scope>NUCLEOTIDE SEQUENCE [LARGE SCALE GENOMIC DNA]</scope>
    <source>
        <strain evidence="1">CgM1</strain>
    </source>
</reference>
<keyword evidence="2" id="KW-1185">Reference proteome</keyword>
<organism evidence="1 2">
    <name type="scientific">Cotesia glomerata</name>
    <name type="common">Lepidopteran parasitic wasp</name>
    <name type="synonym">Apanteles glomeratus</name>
    <dbReference type="NCBI Taxonomy" id="32391"/>
    <lineage>
        <taxon>Eukaryota</taxon>
        <taxon>Metazoa</taxon>
        <taxon>Ecdysozoa</taxon>
        <taxon>Arthropoda</taxon>
        <taxon>Hexapoda</taxon>
        <taxon>Insecta</taxon>
        <taxon>Pterygota</taxon>
        <taxon>Neoptera</taxon>
        <taxon>Endopterygota</taxon>
        <taxon>Hymenoptera</taxon>
        <taxon>Apocrita</taxon>
        <taxon>Ichneumonoidea</taxon>
        <taxon>Braconidae</taxon>
        <taxon>Microgastrinae</taxon>
        <taxon>Cotesia</taxon>
    </lineage>
</organism>
<comment type="caution">
    <text evidence="1">The sequence shown here is derived from an EMBL/GenBank/DDBJ whole genome shotgun (WGS) entry which is preliminary data.</text>
</comment>